<evidence type="ECO:0000313" key="2">
    <source>
        <dbReference type="EMBL" id="CUG57402.1"/>
    </source>
</evidence>
<accession>A0A0S4J5K8</accession>
<evidence type="ECO:0000256" key="1">
    <source>
        <dbReference type="SAM" id="SignalP"/>
    </source>
</evidence>
<feature type="chain" id="PRO_5006622014" description="GPI-anchored surface protein" evidence="1">
    <location>
        <begin position="20"/>
        <end position="104"/>
    </location>
</feature>
<protein>
    <recommendedName>
        <fullName evidence="4">GPI-anchored surface protein</fullName>
    </recommendedName>
</protein>
<dbReference type="Proteomes" id="UP000051952">
    <property type="component" value="Unassembled WGS sequence"/>
</dbReference>
<keyword evidence="3" id="KW-1185">Reference proteome</keyword>
<feature type="signal peptide" evidence="1">
    <location>
        <begin position="1"/>
        <end position="19"/>
    </location>
</feature>
<sequence length="104" mass="11175">MLLLSVFLISHTAFDRMKGCPVLWSIGGLHVAFFDVDAAALKLMTTALRVASSCSYHIVDDCPSVSVLPASRSATARRADARPPQQVALARSAPLLLRDVLVAR</sequence>
<keyword evidence="1" id="KW-0732">Signal</keyword>
<evidence type="ECO:0008006" key="4">
    <source>
        <dbReference type="Google" id="ProtNLM"/>
    </source>
</evidence>
<gene>
    <name evidence="2" type="ORF">BSAL_81495</name>
</gene>
<dbReference type="EMBL" id="CYKH01000883">
    <property type="protein sequence ID" value="CUG57402.1"/>
    <property type="molecule type" value="Genomic_DNA"/>
</dbReference>
<dbReference type="AlphaFoldDB" id="A0A0S4J5K8"/>
<organism evidence="2 3">
    <name type="scientific">Bodo saltans</name>
    <name type="common">Flagellated protozoan</name>
    <dbReference type="NCBI Taxonomy" id="75058"/>
    <lineage>
        <taxon>Eukaryota</taxon>
        <taxon>Discoba</taxon>
        <taxon>Euglenozoa</taxon>
        <taxon>Kinetoplastea</taxon>
        <taxon>Metakinetoplastina</taxon>
        <taxon>Eubodonida</taxon>
        <taxon>Bodonidae</taxon>
        <taxon>Bodo</taxon>
    </lineage>
</organism>
<dbReference type="VEuPathDB" id="TriTrypDB:BSAL_81495"/>
<evidence type="ECO:0000313" key="3">
    <source>
        <dbReference type="Proteomes" id="UP000051952"/>
    </source>
</evidence>
<proteinExistence type="predicted"/>
<name>A0A0S4J5K8_BODSA</name>
<reference evidence="3" key="1">
    <citation type="submission" date="2015-09" db="EMBL/GenBank/DDBJ databases">
        <authorList>
            <consortium name="Pathogen Informatics"/>
        </authorList>
    </citation>
    <scope>NUCLEOTIDE SEQUENCE [LARGE SCALE GENOMIC DNA]</scope>
    <source>
        <strain evidence="3">Lake Konstanz</strain>
    </source>
</reference>